<evidence type="ECO:0000256" key="1">
    <source>
        <dbReference type="ARBA" id="ARBA00023125"/>
    </source>
</evidence>
<dbReference type="Pfam" id="PF01381">
    <property type="entry name" value="HTH_3"/>
    <property type="match status" value="1"/>
</dbReference>
<feature type="domain" description="HTH cro/C1-type" evidence="2">
    <location>
        <begin position="12"/>
        <end position="66"/>
    </location>
</feature>
<dbReference type="GO" id="GO:0003677">
    <property type="term" value="F:DNA binding"/>
    <property type="evidence" value="ECO:0007669"/>
    <property type="project" value="UniProtKB-KW"/>
</dbReference>
<dbReference type="AlphaFoldDB" id="A0AAE4JQV6"/>
<dbReference type="Proteomes" id="UP001182247">
    <property type="component" value="Unassembled WGS sequence"/>
</dbReference>
<dbReference type="GO" id="GO:0003700">
    <property type="term" value="F:DNA-binding transcription factor activity"/>
    <property type="evidence" value="ECO:0007669"/>
    <property type="project" value="TreeGrafter"/>
</dbReference>
<dbReference type="EMBL" id="JAPKIY010000070">
    <property type="protein sequence ID" value="MDS0900450.1"/>
    <property type="molecule type" value="Genomic_DNA"/>
</dbReference>
<dbReference type="Gene3D" id="1.10.260.40">
    <property type="entry name" value="lambda repressor-like DNA-binding domains"/>
    <property type="match status" value="1"/>
</dbReference>
<sequence length="107" mass="12001">MTAISLIVGRKIRELRLHHSLTTRQLAHSAGISQQQMSRYERGVNRIHVDILYRLRLVFGCNIHDFFSDTPSPAEASYYDEYGAAASAVIESAVDIKVPIRTADKGQ</sequence>
<dbReference type="SUPFAM" id="SSF47413">
    <property type="entry name" value="lambda repressor-like DNA-binding domains"/>
    <property type="match status" value="1"/>
</dbReference>
<dbReference type="GO" id="GO:0005829">
    <property type="term" value="C:cytosol"/>
    <property type="evidence" value="ECO:0007669"/>
    <property type="project" value="TreeGrafter"/>
</dbReference>
<dbReference type="PANTHER" id="PTHR46797">
    <property type="entry name" value="HTH-TYPE TRANSCRIPTIONAL REGULATOR"/>
    <property type="match status" value="1"/>
</dbReference>
<dbReference type="InterPro" id="IPR001387">
    <property type="entry name" value="Cro/C1-type_HTH"/>
</dbReference>
<comment type="caution">
    <text evidence="3">The sequence shown here is derived from an EMBL/GenBank/DDBJ whole genome shotgun (WGS) entry which is preliminary data.</text>
</comment>
<dbReference type="SMART" id="SM00530">
    <property type="entry name" value="HTH_XRE"/>
    <property type="match status" value="1"/>
</dbReference>
<evidence type="ECO:0000259" key="2">
    <source>
        <dbReference type="PROSITE" id="PS50943"/>
    </source>
</evidence>
<reference evidence="3" key="1">
    <citation type="submission" date="2023-02" db="EMBL/GenBank/DDBJ databases">
        <title>Detection, antimicrobial susceptibility and genomic characterization of NDM-producing species of Morganellaceae, Yersiniaceae, and Enterobacteriaceae other than Klebsiella.</title>
        <authorList>
            <person name="Camargo C.H."/>
            <person name="Sacchi C.T."/>
            <person name="Campos K.R."/>
        </authorList>
    </citation>
    <scope>NUCLEOTIDE SEQUENCE</scope>
    <source>
        <strain evidence="3">1189_21</strain>
    </source>
</reference>
<proteinExistence type="predicted"/>
<organism evidence="3 4">
    <name type="scientific">Morganella morganii</name>
    <name type="common">Proteus morganii</name>
    <dbReference type="NCBI Taxonomy" id="582"/>
    <lineage>
        <taxon>Bacteria</taxon>
        <taxon>Pseudomonadati</taxon>
        <taxon>Pseudomonadota</taxon>
        <taxon>Gammaproteobacteria</taxon>
        <taxon>Enterobacterales</taxon>
        <taxon>Morganellaceae</taxon>
        <taxon>Morganella</taxon>
    </lineage>
</organism>
<dbReference type="CDD" id="cd00093">
    <property type="entry name" value="HTH_XRE"/>
    <property type="match status" value="1"/>
</dbReference>
<dbReference type="PANTHER" id="PTHR46797:SF1">
    <property type="entry name" value="METHYLPHOSPHONATE SYNTHASE"/>
    <property type="match status" value="1"/>
</dbReference>
<name>A0AAE4JQV6_MORMO</name>
<keyword evidence="1" id="KW-0238">DNA-binding</keyword>
<evidence type="ECO:0000313" key="4">
    <source>
        <dbReference type="Proteomes" id="UP001182247"/>
    </source>
</evidence>
<accession>A0AAE4JQV6</accession>
<gene>
    <name evidence="3" type="ORF">OSC06_21150</name>
</gene>
<protein>
    <submittedName>
        <fullName evidence="3">Helix-turn-helix transcriptional regulator</fullName>
    </submittedName>
</protein>
<dbReference type="InterPro" id="IPR050807">
    <property type="entry name" value="TransReg_Diox_bact_type"/>
</dbReference>
<dbReference type="InterPro" id="IPR010982">
    <property type="entry name" value="Lambda_DNA-bd_dom_sf"/>
</dbReference>
<dbReference type="RefSeq" id="WP_310953670.1">
    <property type="nucleotide sequence ID" value="NZ_JAPKIY010000070.1"/>
</dbReference>
<dbReference type="PROSITE" id="PS50943">
    <property type="entry name" value="HTH_CROC1"/>
    <property type="match status" value="1"/>
</dbReference>
<evidence type="ECO:0000313" key="3">
    <source>
        <dbReference type="EMBL" id="MDS0900450.1"/>
    </source>
</evidence>